<evidence type="ECO:0000256" key="1">
    <source>
        <dbReference type="PROSITE-ProRule" id="PRU00047"/>
    </source>
</evidence>
<evidence type="ECO:0000259" key="4">
    <source>
        <dbReference type="PROSITE" id="PS50158"/>
    </source>
</evidence>
<proteinExistence type="predicted"/>
<sequence length="510" mass="54642">MADEDESGRHKQLIREEFARRSEELARKQEELEGLMELGAETGFTPRASLARNPPEASLRTLPPLSAGPSSAPSSKRPLTSPEDVQDAVHRRVQLSRTAGVPPIGGILNSPTVAPKAAAPQPTAVPAATVDLSGPQPVWRPAEGQTGLAAMDKVQLLDAVHTAIKGIAAVANVTNKLNMAHKAAISGHSQDVLAVVSALELRLAETEHQVTALKLKCTSMELEAASPRVTVTASQQALPVADSYASRLKLPRGKPEMAVQPKGPAVIFYPSDESIKSSEVTKAALIKAVQPGPQGIQVQSVRKVGNSGVIVRTASASAAAKLKEAAPPTLKATDPKVRKPLVAIRNLRCDPKSEDLLEDLHRINLADDPAWPKDRLSKECQVAFKKGRLDGPRTTVVLECTSALRDKLVGLGRVYIGWDEAEVCDFVRVTCCMKCQQYGHPEKHCRASAITCAKCGETGHGKADCKSEVSCCTTCKRFRRKDSTGHTTAAMDCPARLFAEQQAINMTHYG</sequence>
<dbReference type="SMART" id="SM00343">
    <property type="entry name" value="ZnF_C2HC"/>
    <property type="match status" value="2"/>
</dbReference>
<evidence type="ECO:0000256" key="2">
    <source>
        <dbReference type="SAM" id="Coils"/>
    </source>
</evidence>
<keyword evidence="1" id="KW-0863">Zinc-finger</keyword>
<dbReference type="InterPro" id="IPR001878">
    <property type="entry name" value="Znf_CCHC"/>
</dbReference>
<evidence type="ECO:0000256" key="3">
    <source>
        <dbReference type="SAM" id="MobiDB-lite"/>
    </source>
</evidence>
<evidence type="ECO:0000313" key="5">
    <source>
        <dbReference type="EMBL" id="CAH2065213.1"/>
    </source>
</evidence>
<gene>
    <name evidence="5" type="ORF">IPOD504_LOCUS13089</name>
</gene>
<organism evidence="5 6">
    <name type="scientific">Iphiclides podalirius</name>
    <name type="common">scarce swallowtail</name>
    <dbReference type="NCBI Taxonomy" id="110791"/>
    <lineage>
        <taxon>Eukaryota</taxon>
        <taxon>Metazoa</taxon>
        <taxon>Ecdysozoa</taxon>
        <taxon>Arthropoda</taxon>
        <taxon>Hexapoda</taxon>
        <taxon>Insecta</taxon>
        <taxon>Pterygota</taxon>
        <taxon>Neoptera</taxon>
        <taxon>Endopterygota</taxon>
        <taxon>Lepidoptera</taxon>
        <taxon>Glossata</taxon>
        <taxon>Ditrysia</taxon>
        <taxon>Papilionoidea</taxon>
        <taxon>Papilionidae</taxon>
        <taxon>Papilioninae</taxon>
        <taxon>Iphiclides</taxon>
    </lineage>
</organism>
<keyword evidence="6" id="KW-1185">Reference proteome</keyword>
<feature type="domain" description="CCHC-type" evidence="4">
    <location>
        <begin position="452"/>
        <end position="467"/>
    </location>
</feature>
<feature type="non-terminal residue" evidence="5">
    <location>
        <position position="510"/>
    </location>
</feature>
<keyword evidence="1" id="KW-0862">Zinc</keyword>
<dbReference type="Proteomes" id="UP000837857">
    <property type="component" value="Chromosome 30"/>
</dbReference>
<feature type="compositionally biased region" description="Low complexity" evidence="3">
    <location>
        <begin position="62"/>
        <end position="75"/>
    </location>
</feature>
<protein>
    <recommendedName>
        <fullName evidence="4">CCHC-type domain-containing protein</fullName>
    </recommendedName>
</protein>
<accession>A0ABN8IZH9</accession>
<evidence type="ECO:0000313" key="6">
    <source>
        <dbReference type="Proteomes" id="UP000837857"/>
    </source>
</evidence>
<dbReference type="PROSITE" id="PS50158">
    <property type="entry name" value="ZF_CCHC"/>
    <property type="match status" value="1"/>
</dbReference>
<keyword evidence="2" id="KW-0175">Coiled coil</keyword>
<name>A0ABN8IZH9_9NEOP</name>
<keyword evidence="1" id="KW-0479">Metal-binding</keyword>
<feature type="region of interest" description="Disordered" evidence="3">
    <location>
        <begin position="32"/>
        <end position="87"/>
    </location>
</feature>
<dbReference type="EMBL" id="OW152842">
    <property type="protein sequence ID" value="CAH2065213.1"/>
    <property type="molecule type" value="Genomic_DNA"/>
</dbReference>
<feature type="coiled-coil region" evidence="2">
    <location>
        <begin position="196"/>
        <end position="223"/>
    </location>
</feature>
<reference evidence="5" key="1">
    <citation type="submission" date="2022-03" db="EMBL/GenBank/DDBJ databases">
        <authorList>
            <person name="Martin H S."/>
        </authorList>
    </citation>
    <scope>NUCLEOTIDE SEQUENCE</scope>
</reference>